<accession>A0AAV1FCM3</accession>
<keyword evidence="2" id="KW-1185">Reference proteome</keyword>
<dbReference type="EMBL" id="OY660869">
    <property type="protein sequence ID" value="CAJ1058499.1"/>
    <property type="molecule type" value="Genomic_DNA"/>
</dbReference>
<evidence type="ECO:0000313" key="2">
    <source>
        <dbReference type="Proteomes" id="UP001178508"/>
    </source>
</evidence>
<name>A0AAV1FCM3_XYRNO</name>
<protein>
    <submittedName>
        <fullName evidence="1">Uncharacterized protein</fullName>
    </submittedName>
</protein>
<reference evidence="1" key="1">
    <citation type="submission" date="2023-08" db="EMBL/GenBank/DDBJ databases">
        <authorList>
            <person name="Alioto T."/>
            <person name="Alioto T."/>
            <person name="Gomez Garrido J."/>
        </authorList>
    </citation>
    <scope>NUCLEOTIDE SEQUENCE</scope>
</reference>
<dbReference type="Proteomes" id="UP001178508">
    <property type="component" value="Chromosome 6"/>
</dbReference>
<sequence length="101" mass="12323">MTSQLDCYTHNRYRDREHAVTTVTAVSMEALRRKQISITANYLQPFTLKDKVRTVKTSQILFCQIIYFYSLNEEERKKMTILMVKDYYYYYYSYYCYCSGY</sequence>
<proteinExistence type="predicted"/>
<organism evidence="1 2">
    <name type="scientific">Xyrichtys novacula</name>
    <name type="common">Pearly razorfish</name>
    <name type="synonym">Hemipteronotus novacula</name>
    <dbReference type="NCBI Taxonomy" id="13765"/>
    <lineage>
        <taxon>Eukaryota</taxon>
        <taxon>Metazoa</taxon>
        <taxon>Chordata</taxon>
        <taxon>Craniata</taxon>
        <taxon>Vertebrata</taxon>
        <taxon>Euteleostomi</taxon>
        <taxon>Actinopterygii</taxon>
        <taxon>Neopterygii</taxon>
        <taxon>Teleostei</taxon>
        <taxon>Neoteleostei</taxon>
        <taxon>Acanthomorphata</taxon>
        <taxon>Eupercaria</taxon>
        <taxon>Labriformes</taxon>
        <taxon>Labridae</taxon>
        <taxon>Xyrichtys</taxon>
    </lineage>
</organism>
<dbReference type="AlphaFoldDB" id="A0AAV1FCM3"/>
<gene>
    <name evidence="1" type="ORF">XNOV1_A032760</name>
</gene>
<evidence type="ECO:0000313" key="1">
    <source>
        <dbReference type="EMBL" id="CAJ1058499.1"/>
    </source>
</evidence>